<keyword evidence="9" id="KW-1185">Reference proteome</keyword>
<evidence type="ECO:0000313" key="9">
    <source>
        <dbReference type="Proteomes" id="UP000301751"/>
    </source>
</evidence>
<dbReference type="PIRSF" id="PIRSF000164">
    <property type="entry name" value="DHO_oxidase"/>
    <property type="match status" value="1"/>
</dbReference>
<evidence type="ECO:0000256" key="6">
    <source>
        <dbReference type="ARBA" id="ARBA00023002"/>
    </source>
</evidence>
<gene>
    <name evidence="8" type="ORF">AQPW35_46800</name>
</gene>
<dbReference type="Proteomes" id="UP000301751">
    <property type="component" value="Unassembled WGS sequence"/>
</dbReference>
<dbReference type="InterPro" id="IPR050074">
    <property type="entry name" value="DHO_dehydrogenase"/>
</dbReference>
<name>A0A480AV78_9BURK</name>
<dbReference type="GO" id="GO:0006207">
    <property type="term" value="P:'de novo' pyrimidine nucleobase biosynthetic process"/>
    <property type="evidence" value="ECO:0007669"/>
    <property type="project" value="TreeGrafter"/>
</dbReference>
<reference evidence="9" key="1">
    <citation type="submission" date="2019-03" db="EMBL/GenBank/DDBJ databases">
        <title>Aquabacterium pictum sp.nov., the first bacteriochlorophyll a-containing freshwater bacterium in the genus Aquabacterium of the class Betaproteobacteria.</title>
        <authorList>
            <person name="Hirose S."/>
            <person name="Tank M."/>
            <person name="Hara E."/>
            <person name="Tamaki H."/>
            <person name="Takaichi S."/>
            <person name="Haruta S."/>
            <person name="Hanada S."/>
        </authorList>
    </citation>
    <scope>NUCLEOTIDE SEQUENCE [LARGE SCALE GENOMIC DNA]</scope>
    <source>
        <strain evidence="9">W35</strain>
    </source>
</reference>
<sequence length="347" mass="37600">MSNLISDNRPDLRTEWLGLTLKSPLVVAASPISRDPDMAAAFEAAGAGAIVMHSLFEEQLVEEQMAVYRLIDSHTDMNAEATSFAPAAPGLSFDGDDYLRELTQLRQRLDIPVVASLNGTTPGGWVLYAQRIADAGASALELNLYDVATLAIESGAEVEARQIELVASVVASVSIPVNVKLTPFYASVPAFVHRLEQVGVRGVTVFNRFYEPTIDLDRLEVRRSLTSSTEAELPLRLHALAVLSTTSELSLACSGGVHGGEDAARAVLCGAHVVQLASSLMAKGPEHLHRVHTDLRAWLARKGYATSAEARSLLNLDRVPDPSAWTRMNYIRTLEGWRDGPPGRKPR</sequence>
<dbReference type="InterPro" id="IPR005720">
    <property type="entry name" value="Dihydroorotate_DH_cat"/>
</dbReference>
<organism evidence="8 9">
    <name type="scientific">Pseudaquabacterium pictum</name>
    <dbReference type="NCBI Taxonomy" id="2315236"/>
    <lineage>
        <taxon>Bacteria</taxon>
        <taxon>Pseudomonadati</taxon>
        <taxon>Pseudomonadota</taxon>
        <taxon>Betaproteobacteria</taxon>
        <taxon>Burkholderiales</taxon>
        <taxon>Sphaerotilaceae</taxon>
        <taxon>Pseudaquabacterium</taxon>
    </lineage>
</organism>
<keyword evidence="6" id="KW-0560">Oxidoreductase</keyword>
<dbReference type="GO" id="GO:0004152">
    <property type="term" value="F:dihydroorotate dehydrogenase activity"/>
    <property type="evidence" value="ECO:0007669"/>
    <property type="project" value="InterPro"/>
</dbReference>
<dbReference type="OrthoDB" id="9794954at2"/>
<keyword evidence="4" id="KW-0288">FMN</keyword>
<evidence type="ECO:0000256" key="4">
    <source>
        <dbReference type="ARBA" id="ARBA00022643"/>
    </source>
</evidence>
<keyword evidence="3" id="KW-0285">Flavoprotein</keyword>
<dbReference type="PANTHER" id="PTHR48109">
    <property type="entry name" value="DIHYDROOROTATE DEHYDROGENASE (QUINONE), MITOCHONDRIAL-RELATED"/>
    <property type="match status" value="1"/>
</dbReference>
<dbReference type="PANTHER" id="PTHR48109:SF3">
    <property type="entry name" value="SLL0744 PROTEIN"/>
    <property type="match status" value="1"/>
</dbReference>
<feature type="domain" description="Dihydroorotate dehydrogenase catalytic" evidence="7">
    <location>
        <begin position="12"/>
        <end position="298"/>
    </location>
</feature>
<comment type="pathway">
    <text evidence="2">Pyrimidine metabolism; UMP biosynthesis via de novo pathway.</text>
</comment>
<dbReference type="EMBL" id="BJCL01000018">
    <property type="protein sequence ID" value="GCL65599.1"/>
    <property type="molecule type" value="Genomic_DNA"/>
</dbReference>
<dbReference type="Gene3D" id="3.20.20.70">
    <property type="entry name" value="Aldolase class I"/>
    <property type="match status" value="1"/>
</dbReference>
<dbReference type="GO" id="GO:0005737">
    <property type="term" value="C:cytoplasm"/>
    <property type="evidence" value="ECO:0007669"/>
    <property type="project" value="InterPro"/>
</dbReference>
<evidence type="ECO:0000256" key="1">
    <source>
        <dbReference type="ARBA" id="ARBA00001917"/>
    </source>
</evidence>
<dbReference type="UniPathway" id="UPA00070"/>
<comment type="cofactor">
    <cofactor evidence="1">
        <name>FMN</name>
        <dbReference type="ChEBI" id="CHEBI:58210"/>
    </cofactor>
</comment>
<proteinExistence type="predicted"/>
<dbReference type="SUPFAM" id="SSF51395">
    <property type="entry name" value="FMN-linked oxidoreductases"/>
    <property type="match status" value="1"/>
</dbReference>
<dbReference type="NCBIfam" id="NF005741">
    <property type="entry name" value="PRK07565.1"/>
    <property type="match status" value="1"/>
</dbReference>
<dbReference type="InterPro" id="IPR012135">
    <property type="entry name" value="Dihydroorotate_DH_1_2"/>
</dbReference>
<accession>A0A480AV78</accession>
<evidence type="ECO:0000256" key="2">
    <source>
        <dbReference type="ARBA" id="ARBA00004725"/>
    </source>
</evidence>
<protein>
    <submittedName>
        <fullName evidence="8">Dihydroorotate dehydrogenase</fullName>
    </submittedName>
</protein>
<dbReference type="Pfam" id="PF01180">
    <property type="entry name" value="DHO_dh"/>
    <property type="match status" value="1"/>
</dbReference>
<evidence type="ECO:0000313" key="8">
    <source>
        <dbReference type="EMBL" id="GCL65599.1"/>
    </source>
</evidence>
<comment type="caution">
    <text evidence="8">The sequence shown here is derived from an EMBL/GenBank/DDBJ whole genome shotgun (WGS) entry which is preliminary data.</text>
</comment>
<evidence type="ECO:0000259" key="7">
    <source>
        <dbReference type="Pfam" id="PF01180"/>
    </source>
</evidence>
<dbReference type="RefSeq" id="WP_137735303.1">
    <property type="nucleotide sequence ID" value="NZ_BJCL01000018.1"/>
</dbReference>
<dbReference type="InterPro" id="IPR013785">
    <property type="entry name" value="Aldolase_TIM"/>
</dbReference>
<keyword evidence="5" id="KW-0665">Pyrimidine biosynthesis</keyword>
<evidence type="ECO:0000256" key="5">
    <source>
        <dbReference type="ARBA" id="ARBA00022975"/>
    </source>
</evidence>
<dbReference type="AlphaFoldDB" id="A0A480AV78"/>
<dbReference type="GO" id="GO:0044205">
    <property type="term" value="P:'de novo' UMP biosynthetic process"/>
    <property type="evidence" value="ECO:0007669"/>
    <property type="project" value="UniProtKB-UniPathway"/>
</dbReference>
<evidence type="ECO:0000256" key="3">
    <source>
        <dbReference type="ARBA" id="ARBA00022630"/>
    </source>
</evidence>